<feature type="transmembrane region" description="Helical" evidence="1">
    <location>
        <begin position="54"/>
        <end position="76"/>
    </location>
</feature>
<evidence type="ECO:0000313" key="2">
    <source>
        <dbReference type="EMBL" id="RNL18386.1"/>
    </source>
</evidence>
<keyword evidence="3" id="KW-1185">Reference proteome</keyword>
<name>A0A3N0ADI0_9ACTN</name>
<gene>
    <name evidence="2" type="ORF">DMP07_08595</name>
</gene>
<evidence type="ECO:0000256" key="1">
    <source>
        <dbReference type="SAM" id="Phobius"/>
    </source>
</evidence>
<accession>A0A3N0ADI0</accession>
<dbReference type="EMBL" id="QICB01000011">
    <property type="protein sequence ID" value="RNL18386.1"/>
    <property type="molecule type" value="Genomic_DNA"/>
</dbReference>
<sequence length="152" mass="15758">MNKMRTALRVLCFIAAVWGFLSAVAACFLLSGVPLVEGGSIAAAGLDLDAGSAYAVAGMLFLAASAFSCCVGFFGLRCVRFMRRMDALRASALVGFVAFLLALIACLVIGLLYEVGWMAFVGSAALFAAASLAGEVSRALVAARMRSEAQDV</sequence>
<feature type="transmembrane region" description="Helical" evidence="1">
    <location>
        <begin position="117"/>
        <end position="136"/>
    </location>
</feature>
<dbReference type="AlphaFoldDB" id="A0A3N0ADI0"/>
<dbReference type="Proteomes" id="UP000267368">
    <property type="component" value="Unassembled WGS sequence"/>
</dbReference>
<keyword evidence="1" id="KW-0812">Transmembrane</keyword>
<reference evidence="3" key="1">
    <citation type="submission" date="2018-05" db="EMBL/GenBank/DDBJ databases">
        <title>Genome Sequencing of selected type strains of the family Eggerthellaceae.</title>
        <authorList>
            <person name="Danylec N."/>
            <person name="Stoll D.A."/>
            <person name="Doetsch A."/>
            <person name="Huch M."/>
        </authorList>
    </citation>
    <scope>NUCLEOTIDE SEQUENCE [LARGE SCALE GENOMIC DNA]</scope>
    <source>
        <strain evidence="3">DSM 17537</strain>
    </source>
</reference>
<keyword evidence="1" id="KW-1133">Transmembrane helix</keyword>
<protein>
    <submittedName>
        <fullName evidence="2">Uncharacterized protein</fullName>
    </submittedName>
</protein>
<evidence type="ECO:0000313" key="3">
    <source>
        <dbReference type="Proteomes" id="UP000267368"/>
    </source>
</evidence>
<organism evidence="2 3">
    <name type="scientific">Slackia faecicanis</name>
    <dbReference type="NCBI Taxonomy" id="255723"/>
    <lineage>
        <taxon>Bacteria</taxon>
        <taxon>Bacillati</taxon>
        <taxon>Actinomycetota</taxon>
        <taxon>Coriobacteriia</taxon>
        <taxon>Eggerthellales</taxon>
        <taxon>Eggerthellaceae</taxon>
        <taxon>Slackia</taxon>
    </lineage>
</organism>
<feature type="transmembrane region" description="Helical" evidence="1">
    <location>
        <begin position="88"/>
        <end position="111"/>
    </location>
</feature>
<dbReference type="RefSeq" id="WP_123198735.1">
    <property type="nucleotide sequence ID" value="NZ_QICB01000011.1"/>
</dbReference>
<keyword evidence="1" id="KW-0472">Membrane</keyword>
<comment type="caution">
    <text evidence="2">The sequence shown here is derived from an EMBL/GenBank/DDBJ whole genome shotgun (WGS) entry which is preliminary data.</text>
</comment>
<proteinExistence type="predicted"/>
<dbReference type="PROSITE" id="PS51257">
    <property type="entry name" value="PROKAR_LIPOPROTEIN"/>
    <property type="match status" value="1"/>
</dbReference>